<accession>A0A0L0VGN3</accession>
<dbReference type="AlphaFoldDB" id="A0A0L0VGN3"/>
<proteinExistence type="predicted"/>
<dbReference type="EMBL" id="AJIL01000060">
    <property type="protein sequence ID" value="KNE98154.1"/>
    <property type="molecule type" value="Genomic_DNA"/>
</dbReference>
<evidence type="ECO:0000313" key="2">
    <source>
        <dbReference type="Proteomes" id="UP000054564"/>
    </source>
</evidence>
<protein>
    <submittedName>
        <fullName evidence="1">Uncharacterized protein</fullName>
    </submittedName>
</protein>
<organism evidence="1 2">
    <name type="scientific">Puccinia striiformis f. sp. tritici PST-78</name>
    <dbReference type="NCBI Taxonomy" id="1165861"/>
    <lineage>
        <taxon>Eukaryota</taxon>
        <taxon>Fungi</taxon>
        <taxon>Dikarya</taxon>
        <taxon>Basidiomycota</taxon>
        <taxon>Pucciniomycotina</taxon>
        <taxon>Pucciniomycetes</taxon>
        <taxon>Pucciniales</taxon>
        <taxon>Pucciniaceae</taxon>
        <taxon>Puccinia</taxon>
    </lineage>
</organism>
<comment type="caution">
    <text evidence="1">The sequence shown here is derived from an EMBL/GenBank/DDBJ whole genome shotgun (WGS) entry which is preliminary data.</text>
</comment>
<evidence type="ECO:0000313" key="1">
    <source>
        <dbReference type="EMBL" id="KNE98154.1"/>
    </source>
</evidence>
<keyword evidence="2" id="KW-1185">Reference proteome</keyword>
<name>A0A0L0VGN3_9BASI</name>
<dbReference type="Proteomes" id="UP000054564">
    <property type="component" value="Unassembled WGS sequence"/>
</dbReference>
<gene>
    <name evidence="1" type="ORF">PSTG_08618</name>
</gene>
<reference evidence="2" key="1">
    <citation type="submission" date="2014-03" db="EMBL/GenBank/DDBJ databases">
        <title>The Genome Sequence of Puccinia striiformis f. sp. tritici PST-78.</title>
        <authorList>
            <consortium name="The Broad Institute Genome Sequencing Platform"/>
            <person name="Cuomo C."/>
            <person name="Hulbert S."/>
            <person name="Chen X."/>
            <person name="Walker B."/>
            <person name="Young S.K."/>
            <person name="Zeng Q."/>
            <person name="Gargeya S."/>
            <person name="Fitzgerald M."/>
            <person name="Haas B."/>
            <person name="Abouelleil A."/>
            <person name="Alvarado L."/>
            <person name="Arachchi H.M."/>
            <person name="Berlin A.M."/>
            <person name="Chapman S.B."/>
            <person name="Goldberg J."/>
            <person name="Griggs A."/>
            <person name="Gujja S."/>
            <person name="Hansen M."/>
            <person name="Howarth C."/>
            <person name="Imamovic A."/>
            <person name="Larimer J."/>
            <person name="McCowan C."/>
            <person name="Montmayeur A."/>
            <person name="Murphy C."/>
            <person name="Neiman D."/>
            <person name="Pearson M."/>
            <person name="Priest M."/>
            <person name="Roberts A."/>
            <person name="Saif S."/>
            <person name="Shea T."/>
            <person name="Sisk P."/>
            <person name="Sykes S."/>
            <person name="Wortman J."/>
            <person name="Nusbaum C."/>
            <person name="Birren B."/>
        </authorList>
    </citation>
    <scope>NUCLEOTIDE SEQUENCE [LARGE SCALE GENOMIC DNA]</scope>
    <source>
        <strain evidence="2">race PST-78</strain>
    </source>
</reference>
<sequence length="275" mass="31148">MREHLLARDGHREHYQGGLLSNVTYRYFENGYLLLTSMFCEQLQQWIPVQLTWIQGLSKEYYQVHFTVPLKQFFAPGITVAEREGLCRQVVDFCKAQANGFKAAYKDVFRDPSDVNASAMLKGCHQHYTTQANQIMKKELITSNDVTQRFASGLIGGPWQMWRPCCSPPEDQCLKTILMVTMAFQILQTLKRAYIDCTTCSVRLINIFCAISPISDGKASLLVGMVDMFASVTMLAEDWHAVMRGVSINYGAQKVKDIGLTLGMSQKRKQYANDG</sequence>